<evidence type="ECO:0000256" key="3">
    <source>
        <dbReference type="ARBA" id="ARBA00009045"/>
    </source>
</evidence>
<keyword evidence="10" id="KW-0496">Mitochondrion</keyword>
<comment type="catalytic activity">
    <reaction evidence="1">
        <text>Cleaves type-1 transmembrane domains using a catalytic dyad composed of serine and histidine that are contributed by different transmembrane domains.</text>
        <dbReference type="EC" id="3.4.21.105"/>
    </reaction>
</comment>
<dbReference type="PANTHER" id="PTHR43731:SF14">
    <property type="entry name" value="PRESENILIN-ASSOCIATED RHOMBOID-LIKE PROTEIN, MITOCHONDRIAL"/>
    <property type="match status" value="1"/>
</dbReference>
<dbReference type="InterPro" id="IPR035952">
    <property type="entry name" value="Rhomboid-like_sf"/>
</dbReference>
<comment type="similarity">
    <text evidence="3">Belongs to the peptidase S54 family.</text>
</comment>
<evidence type="ECO:0000259" key="13">
    <source>
        <dbReference type="Pfam" id="PF01694"/>
    </source>
</evidence>
<organism evidence="14 15">
    <name type="scientific">Dendroctonus ponderosae</name>
    <name type="common">Mountain pine beetle</name>
    <dbReference type="NCBI Taxonomy" id="77166"/>
    <lineage>
        <taxon>Eukaryota</taxon>
        <taxon>Metazoa</taxon>
        <taxon>Ecdysozoa</taxon>
        <taxon>Arthropoda</taxon>
        <taxon>Hexapoda</taxon>
        <taxon>Insecta</taxon>
        <taxon>Pterygota</taxon>
        <taxon>Neoptera</taxon>
        <taxon>Endopterygota</taxon>
        <taxon>Coleoptera</taxon>
        <taxon>Polyphaga</taxon>
        <taxon>Cucujiformia</taxon>
        <taxon>Curculionidae</taxon>
        <taxon>Scolytinae</taxon>
        <taxon>Dendroctonus</taxon>
    </lineage>
</organism>
<evidence type="ECO:0000256" key="6">
    <source>
        <dbReference type="ARBA" id="ARBA00022792"/>
    </source>
</evidence>
<dbReference type="Gene3D" id="1.20.1540.10">
    <property type="entry name" value="Rhomboid-like"/>
    <property type="match status" value="1"/>
</dbReference>
<evidence type="ECO:0000256" key="5">
    <source>
        <dbReference type="ARBA" id="ARBA00022692"/>
    </source>
</evidence>
<keyword evidence="11 12" id="KW-0472">Membrane</keyword>
<dbReference type="PANTHER" id="PTHR43731">
    <property type="entry name" value="RHOMBOID PROTEASE"/>
    <property type="match status" value="1"/>
</dbReference>
<proteinExistence type="inferred from homology"/>
<dbReference type="KEGG" id="dpa:109537472"/>
<keyword evidence="8" id="KW-0809">Transit peptide</keyword>
<reference evidence="15" key="1">
    <citation type="journal article" date="2013" name="Genome Biol.">
        <title>Draft genome of the mountain pine beetle, Dendroctonus ponderosae Hopkins, a major forest pest.</title>
        <authorList>
            <person name="Keeling C.I."/>
            <person name="Yuen M.M."/>
            <person name="Liao N.Y."/>
            <person name="Docking T.R."/>
            <person name="Chan S.K."/>
            <person name="Taylor G.A."/>
            <person name="Palmquist D.L."/>
            <person name="Jackman S.D."/>
            <person name="Nguyen A."/>
            <person name="Li M."/>
            <person name="Henderson H."/>
            <person name="Janes J.K."/>
            <person name="Zhao Y."/>
            <person name="Pandoh P."/>
            <person name="Moore R."/>
            <person name="Sperling F.A."/>
            <person name="Huber D.P."/>
            <person name="Birol I."/>
            <person name="Jones S.J."/>
            <person name="Bohlmann J."/>
        </authorList>
    </citation>
    <scope>NUCLEOTIDE SEQUENCE</scope>
</reference>
<dbReference type="GeneID" id="109537472"/>
<feature type="domain" description="Peptidase S54 rhomboid" evidence="13">
    <location>
        <begin position="182"/>
        <end position="324"/>
    </location>
</feature>
<evidence type="ECO:0000256" key="7">
    <source>
        <dbReference type="ARBA" id="ARBA00022801"/>
    </source>
</evidence>
<reference evidence="14" key="2">
    <citation type="submission" date="2024-08" db="UniProtKB">
        <authorList>
            <consortium name="EnsemblMetazoa"/>
        </authorList>
    </citation>
    <scope>IDENTIFICATION</scope>
</reference>
<keyword evidence="5 12" id="KW-0812">Transmembrane</keyword>
<dbReference type="GO" id="GO:0005743">
    <property type="term" value="C:mitochondrial inner membrane"/>
    <property type="evidence" value="ECO:0007669"/>
    <property type="project" value="UniProtKB-SubCell"/>
</dbReference>
<dbReference type="EnsemblMetazoa" id="XM_019904232.1">
    <property type="protein sequence ID" value="XP_019759791.1"/>
    <property type="gene ID" value="LOC109537472"/>
</dbReference>
<dbReference type="SUPFAM" id="SSF144091">
    <property type="entry name" value="Rhomboid-like"/>
    <property type="match status" value="1"/>
</dbReference>
<keyword evidence="6" id="KW-0999">Mitochondrion inner membrane</keyword>
<dbReference type="InterPro" id="IPR050925">
    <property type="entry name" value="Rhomboid_protease_S54"/>
</dbReference>
<dbReference type="FunFam" id="1.20.1540.10:FF:000005">
    <property type="entry name" value="Presenilins-associated rhomboid-like protein, mitochondrial"/>
    <property type="match status" value="1"/>
</dbReference>
<dbReference type="RefSeq" id="XP_019759791.1">
    <property type="nucleotide sequence ID" value="XM_019904232.2"/>
</dbReference>
<name>A0AAR5PGB9_DENPD</name>
<dbReference type="AlphaFoldDB" id="A0AAR5PGB9"/>
<evidence type="ECO:0000256" key="2">
    <source>
        <dbReference type="ARBA" id="ARBA00004448"/>
    </source>
</evidence>
<feature type="transmembrane region" description="Helical" evidence="12">
    <location>
        <begin position="249"/>
        <end position="269"/>
    </location>
</feature>
<evidence type="ECO:0000256" key="1">
    <source>
        <dbReference type="ARBA" id="ARBA00000156"/>
    </source>
</evidence>
<feature type="transmembrane region" description="Helical" evidence="12">
    <location>
        <begin position="221"/>
        <end position="240"/>
    </location>
</feature>
<evidence type="ECO:0000256" key="9">
    <source>
        <dbReference type="ARBA" id="ARBA00022989"/>
    </source>
</evidence>
<evidence type="ECO:0000256" key="10">
    <source>
        <dbReference type="ARBA" id="ARBA00023128"/>
    </source>
</evidence>
<sequence>MALNRLGGLWLCSTKSTLLHNNPPFKFAKAARSFRKVRSNVKRQQELKINSDSLETPFSNLHVESGDLSVGKLWKPFLFTIGFSGATFVGCAIWEYEHLRAHASKMLKKPIRFFRKQEEFGVDRSNQLTKELNKWWNSLTPGQKVFAPICALNLLVFAAMRIPRLQPFMLNYFTSNPGSPHQCLPMILSTFSHYSGFHLLANMYVLHSFSTGAVQSLGKEQFLGLYLSAGVISSFTSYLYKILRKQPGLSLGASGSIMAILAYVCVQYPETKLGIILLPFFTFSAGTAIKFIVGLDTAGVLMGWKFFDHAAHLGGAATGVGWALWGNQNIWPQREPVLKYWHQLRGSIK</sequence>
<comment type="subcellular location">
    <subcellularLocation>
        <location evidence="2">Mitochondrion inner membrane</location>
        <topology evidence="2">Multi-pass membrane protein</topology>
    </subcellularLocation>
</comment>
<evidence type="ECO:0000256" key="4">
    <source>
        <dbReference type="ARBA" id="ARBA00013039"/>
    </source>
</evidence>
<evidence type="ECO:0000256" key="11">
    <source>
        <dbReference type="ARBA" id="ARBA00023136"/>
    </source>
</evidence>
<evidence type="ECO:0000256" key="8">
    <source>
        <dbReference type="ARBA" id="ARBA00022946"/>
    </source>
</evidence>
<feature type="transmembrane region" description="Helical" evidence="12">
    <location>
        <begin position="275"/>
        <end position="295"/>
    </location>
</feature>
<feature type="transmembrane region" description="Helical" evidence="12">
    <location>
        <begin position="77"/>
        <end position="96"/>
    </location>
</feature>
<dbReference type="CTD" id="36281"/>
<dbReference type="GO" id="GO:0006465">
    <property type="term" value="P:signal peptide processing"/>
    <property type="evidence" value="ECO:0007669"/>
    <property type="project" value="TreeGrafter"/>
</dbReference>
<evidence type="ECO:0000256" key="12">
    <source>
        <dbReference type="SAM" id="Phobius"/>
    </source>
</evidence>
<keyword evidence="7" id="KW-0378">Hydrolase</keyword>
<evidence type="ECO:0000313" key="15">
    <source>
        <dbReference type="Proteomes" id="UP000019118"/>
    </source>
</evidence>
<dbReference type="InterPro" id="IPR022764">
    <property type="entry name" value="Peptidase_S54_rhomboid_dom"/>
</dbReference>
<keyword evidence="15" id="KW-1185">Reference proteome</keyword>
<protein>
    <recommendedName>
        <fullName evidence="4">rhomboid protease</fullName>
        <ecNumber evidence="4">3.4.21.105</ecNumber>
    </recommendedName>
</protein>
<dbReference type="EC" id="3.4.21.105" evidence="4"/>
<evidence type="ECO:0000313" key="14">
    <source>
        <dbReference type="EnsemblMetazoa" id="XP_019759791.1"/>
    </source>
</evidence>
<accession>A0AAR5PGB9</accession>
<dbReference type="Proteomes" id="UP000019118">
    <property type="component" value="Unassembled WGS sequence"/>
</dbReference>
<dbReference type="Pfam" id="PF01694">
    <property type="entry name" value="Rhomboid"/>
    <property type="match status" value="1"/>
</dbReference>
<keyword evidence="9 12" id="KW-1133">Transmembrane helix</keyword>
<dbReference type="GO" id="GO:0004252">
    <property type="term" value="F:serine-type endopeptidase activity"/>
    <property type="evidence" value="ECO:0007669"/>
    <property type="project" value="InterPro"/>
</dbReference>